<reference evidence="1" key="1">
    <citation type="submission" date="2014-11" db="EMBL/GenBank/DDBJ databases">
        <authorList>
            <person name="Amaro Gonzalez C."/>
        </authorList>
    </citation>
    <scope>NUCLEOTIDE SEQUENCE</scope>
</reference>
<accession>A0A0E9W2E5</accession>
<protein>
    <submittedName>
        <fullName evidence="1">Uncharacterized protein</fullName>
    </submittedName>
</protein>
<evidence type="ECO:0000313" key="1">
    <source>
        <dbReference type="EMBL" id="JAH84569.1"/>
    </source>
</evidence>
<reference evidence="1" key="2">
    <citation type="journal article" date="2015" name="Fish Shellfish Immunol.">
        <title>Early steps in the European eel (Anguilla anguilla)-Vibrio vulnificus interaction in the gills: Role of the RtxA13 toxin.</title>
        <authorList>
            <person name="Callol A."/>
            <person name="Pajuelo D."/>
            <person name="Ebbesson L."/>
            <person name="Teles M."/>
            <person name="MacKenzie S."/>
            <person name="Amaro C."/>
        </authorList>
    </citation>
    <scope>NUCLEOTIDE SEQUENCE</scope>
</reference>
<name>A0A0E9W2E5_ANGAN</name>
<proteinExistence type="predicted"/>
<sequence length="52" mass="6236">MRTLSTRDKLLDYSGKKMVPFIDLLLSLENETKYRQKIIPVCILLRQRIKKK</sequence>
<dbReference type="AlphaFoldDB" id="A0A0E9W2E5"/>
<dbReference type="EMBL" id="GBXM01024008">
    <property type="protein sequence ID" value="JAH84569.1"/>
    <property type="molecule type" value="Transcribed_RNA"/>
</dbReference>
<organism evidence="1">
    <name type="scientific">Anguilla anguilla</name>
    <name type="common">European freshwater eel</name>
    <name type="synonym">Muraena anguilla</name>
    <dbReference type="NCBI Taxonomy" id="7936"/>
    <lineage>
        <taxon>Eukaryota</taxon>
        <taxon>Metazoa</taxon>
        <taxon>Chordata</taxon>
        <taxon>Craniata</taxon>
        <taxon>Vertebrata</taxon>
        <taxon>Euteleostomi</taxon>
        <taxon>Actinopterygii</taxon>
        <taxon>Neopterygii</taxon>
        <taxon>Teleostei</taxon>
        <taxon>Anguilliformes</taxon>
        <taxon>Anguillidae</taxon>
        <taxon>Anguilla</taxon>
    </lineage>
</organism>